<sequence>MKFSLALALTVATYCSAAPAEDAVPNLPGLGAVSGLYSGYLTYDLQGRTVSTHYLFSKQDTNFEDSDKLIFWSNGGPGASSFYGFMTEVGPFSLDESSIQSSSYEKTGIPTVYKNPTSWNQLGDLLIFEAPAPVGFSFCNDPTADGTSCGDWTDDLAAENNLKAMQAFYDKFPELKEKELYLSGESYAGVYIPTMARSIIENDSSIKLKGFAVGDACTGTEVLCGSDGDFGPWWDLTFMYGHGQFSTKTYDKIISTCTEAALKHPEANGGLSDDCNTLLDKMTEEIGGYYDYALYDDCTYENGLLKSSARPAHTLWRGDAQGALNDYSCGGGDAMEIYANVTEVREAFHVSPDAYFFSGDNGVGFNYSLTEKNLIPFYRDLAVGKYKDLGVRVMVYNGDTDPGINSFVAQNWTSSVGLEETQPWRAWTMDSCLKMGGYVTRYEGNFDFLTIRGAGHMVPTYKPEAALEMFKTWIENEDFKTYDGDCEAPSGEL</sequence>
<dbReference type="PRINTS" id="PR00724">
    <property type="entry name" value="CRBOXYPTASEC"/>
</dbReference>
<dbReference type="Proteomes" id="UP001165122">
    <property type="component" value="Unassembled WGS sequence"/>
</dbReference>
<keyword evidence="2" id="KW-0732">Signal</keyword>
<dbReference type="GO" id="GO:0004185">
    <property type="term" value="F:serine-type carboxypeptidase activity"/>
    <property type="evidence" value="ECO:0007669"/>
    <property type="project" value="UniProtKB-UniRule"/>
</dbReference>
<dbReference type="Pfam" id="PF00450">
    <property type="entry name" value="Peptidase_S10"/>
    <property type="match status" value="1"/>
</dbReference>
<dbReference type="PROSITE" id="PS00560">
    <property type="entry name" value="CARBOXYPEPT_SER_HIS"/>
    <property type="match status" value="1"/>
</dbReference>
<dbReference type="EC" id="3.4.16.-" evidence="2"/>
<name>A0A9W7KZJ3_9STRA</name>
<evidence type="ECO:0000313" key="3">
    <source>
        <dbReference type="EMBL" id="GMI16821.1"/>
    </source>
</evidence>
<dbReference type="Gene3D" id="3.40.50.1820">
    <property type="entry name" value="alpha/beta hydrolase"/>
    <property type="match status" value="1"/>
</dbReference>
<dbReference type="PANTHER" id="PTHR11802">
    <property type="entry name" value="SERINE PROTEASE FAMILY S10 SERINE CARBOXYPEPTIDASE"/>
    <property type="match status" value="1"/>
</dbReference>
<comment type="similarity">
    <text evidence="1 2">Belongs to the peptidase S10 family.</text>
</comment>
<keyword evidence="2" id="KW-0378">Hydrolase</keyword>
<dbReference type="InterPro" id="IPR029058">
    <property type="entry name" value="AB_hydrolase_fold"/>
</dbReference>
<protein>
    <recommendedName>
        <fullName evidence="2">Carboxypeptidase</fullName>
        <ecNumber evidence="2">3.4.16.-</ecNumber>
    </recommendedName>
</protein>
<organism evidence="3 4">
    <name type="scientific">Triparma laevis f. longispina</name>
    <dbReference type="NCBI Taxonomy" id="1714387"/>
    <lineage>
        <taxon>Eukaryota</taxon>
        <taxon>Sar</taxon>
        <taxon>Stramenopiles</taxon>
        <taxon>Ochrophyta</taxon>
        <taxon>Bolidophyceae</taxon>
        <taxon>Parmales</taxon>
        <taxon>Triparmaceae</taxon>
        <taxon>Triparma</taxon>
    </lineage>
</organism>
<proteinExistence type="inferred from homology"/>
<dbReference type="InterPro" id="IPR033124">
    <property type="entry name" value="Ser_caboxypep_his_AS"/>
</dbReference>
<evidence type="ECO:0000256" key="2">
    <source>
        <dbReference type="RuleBase" id="RU361156"/>
    </source>
</evidence>
<keyword evidence="2" id="KW-0121">Carboxypeptidase</keyword>
<dbReference type="PANTHER" id="PTHR11802:SF201">
    <property type="entry name" value="CARBOXYPEPTIDASE"/>
    <property type="match status" value="1"/>
</dbReference>
<evidence type="ECO:0000313" key="4">
    <source>
        <dbReference type="Proteomes" id="UP001165122"/>
    </source>
</evidence>
<keyword evidence="2" id="KW-0645">Protease</keyword>
<gene>
    <name evidence="3" type="ORF">TrLO_g6211</name>
</gene>
<evidence type="ECO:0000256" key="1">
    <source>
        <dbReference type="ARBA" id="ARBA00009431"/>
    </source>
</evidence>
<reference evidence="4" key="1">
    <citation type="journal article" date="2023" name="Commun. Biol.">
        <title>Genome analysis of Parmales, the sister group of diatoms, reveals the evolutionary specialization of diatoms from phago-mixotrophs to photoautotrophs.</title>
        <authorList>
            <person name="Ban H."/>
            <person name="Sato S."/>
            <person name="Yoshikawa S."/>
            <person name="Yamada K."/>
            <person name="Nakamura Y."/>
            <person name="Ichinomiya M."/>
            <person name="Sato N."/>
            <person name="Blanc-Mathieu R."/>
            <person name="Endo H."/>
            <person name="Kuwata A."/>
            <person name="Ogata H."/>
        </authorList>
    </citation>
    <scope>NUCLEOTIDE SEQUENCE [LARGE SCALE GENOMIC DNA]</scope>
    <source>
        <strain evidence="4">NIES 3700</strain>
    </source>
</reference>
<feature type="signal peptide" evidence="2">
    <location>
        <begin position="1"/>
        <end position="17"/>
    </location>
</feature>
<dbReference type="InterPro" id="IPR018202">
    <property type="entry name" value="Ser_caboxypep_ser_AS"/>
</dbReference>
<dbReference type="GO" id="GO:0006508">
    <property type="term" value="P:proteolysis"/>
    <property type="evidence" value="ECO:0007669"/>
    <property type="project" value="UniProtKB-KW"/>
</dbReference>
<dbReference type="InterPro" id="IPR001563">
    <property type="entry name" value="Peptidase_S10"/>
</dbReference>
<comment type="caution">
    <text evidence="3">The sequence shown here is derived from an EMBL/GenBank/DDBJ whole genome shotgun (WGS) entry which is preliminary data.</text>
</comment>
<dbReference type="AlphaFoldDB" id="A0A9W7KZJ3"/>
<dbReference type="PROSITE" id="PS00131">
    <property type="entry name" value="CARBOXYPEPT_SER_SER"/>
    <property type="match status" value="1"/>
</dbReference>
<dbReference type="EMBL" id="BRXW01000267">
    <property type="protein sequence ID" value="GMI16821.1"/>
    <property type="molecule type" value="Genomic_DNA"/>
</dbReference>
<keyword evidence="4" id="KW-1185">Reference proteome</keyword>
<dbReference type="OrthoDB" id="443318at2759"/>
<feature type="chain" id="PRO_5041017619" description="Carboxypeptidase" evidence="2">
    <location>
        <begin position="18"/>
        <end position="493"/>
    </location>
</feature>
<dbReference type="SUPFAM" id="SSF53474">
    <property type="entry name" value="alpha/beta-Hydrolases"/>
    <property type="match status" value="1"/>
</dbReference>
<accession>A0A9W7KZJ3</accession>